<evidence type="ECO:0000313" key="1">
    <source>
        <dbReference type="EMBL" id="KAF5810117.1"/>
    </source>
</evidence>
<accession>A0A9K3J811</accession>
<dbReference type="Proteomes" id="UP000215914">
    <property type="component" value="Unassembled WGS sequence"/>
</dbReference>
<reference evidence="1" key="2">
    <citation type="submission" date="2020-06" db="EMBL/GenBank/DDBJ databases">
        <title>Helianthus annuus Genome sequencing and assembly Release 2.</title>
        <authorList>
            <person name="Gouzy J."/>
            <person name="Langlade N."/>
            <person name="Munos S."/>
        </authorList>
    </citation>
    <scope>NUCLEOTIDE SEQUENCE</scope>
    <source>
        <tissue evidence="1">Leaves</tissue>
    </source>
</reference>
<keyword evidence="2" id="KW-1185">Reference proteome</keyword>
<comment type="caution">
    <text evidence="1">The sequence shown here is derived from an EMBL/GenBank/DDBJ whole genome shotgun (WGS) entry which is preliminary data.</text>
</comment>
<sequence>MTIRNKNKGGIVSHVRIVHSVPTCSSGNGIRALDMKVEFAVSAGIGEVVPLIRQELQ</sequence>
<reference evidence="1" key="1">
    <citation type="journal article" date="2017" name="Nature">
        <title>The sunflower genome provides insights into oil metabolism, flowering and Asterid evolution.</title>
        <authorList>
            <person name="Badouin H."/>
            <person name="Gouzy J."/>
            <person name="Grassa C.J."/>
            <person name="Murat F."/>
            <person name="Staton S.E."/>
            <person name="Cottret L."/>
            <person name="Lelandais-Briere C."/>
            <person name="Owens G.L."/>
            <person name="Carrere S."/>
            <person name="Mayjonade B."/>
            <person name="Legrand L."/>
            <person name="Gill N."/>
            <person name="Kane N.C."/>
            <person name="Bowers J.E."/>
            <person name="Hubner S."/>
            <person name="Bellec A."/>
            <person name="Berard A."/>
            <person name="Berges H."/>
            <person name="Blanchet N."/>
            <person name="Boniface M.C."/>
            <person name="Brunel D."/>
            <person name="Catrice O."/>
            <person name="Chaidir N."/>
            <person name="Claudel C."/>
            <person name="Donnadieu C."/>
            <person name="Faraut T."/>
            <person name="Fievet G."/>
            <person name="Helmstetter N."/>
            <person name="King M."/>
            <person name="Knapp S.J."/>
            <person name="Lai Z."/>
            <person name="Le Paslier M.C."/>
            <person name="Lippi Y."/>
            <person name="Lorenzon L."/>
            <person name="Mandel J.R."/>
            <person name="Marage G."/>
            <person name="Marchand G."/>
            <person name="Marquand E."/>
            <person name="Bret-Mestries E."/>
            <person name="Morien E."/>
            <person name="Nambeesan S."/>
            <person name="Nguyen T."/>
            <person name="Pegot-Espagnet P."/>
            <person name="Pouilly N."/>
            <person name="Raftis F."/>
            <person name="Sallet E."/>
            <person name="Schiex T."/>
            <person name="Thomas J."/>
            <person name="Vandecasteele C."/>
            <person name="Vares D."/>
            <person name="Vear F."/>
            <person name="Vautrin S."/>
            <person name="Crespi M."/>
            <person name="Mangin B."/>
            <person name="Burke J.M."/>
            <person name="Salse J."/>
            <person name="Munos S."/>
            <person name="Vincourt P."/>
            <person name="Rieseberg L.H."/>
            <person name="Langlade N.B."/>
        </authorList>
    </citation>
    <scope>NUCLEOTIDE SEQUENCE</scope>
    <source>
        <tissue evidence="1">Leaves</tissue>
    </source>
</reference>
<dbReference type="EMBL" id="MNCJ02000319">
    <property type="protein sequence ID" value="KAF5810117.1"/>
    <property type="molecule type" value="Genomic_DNA"/>
</dbReference>
<dbReference type="AlphaFoldDB" id="A0A9K3J811"/>
<protein>
    <submittedName>
        <fullName evidence="1">Uncharacterized protein</fullName>
    </submittedName>
</protein>
<organism evidence="1 2">
    <name type="scientific">Helianthus annuus</name>
    <name type="common">Common sunflower</name>
    <dbReference type="NCBI Taxonomy" id="4232"/>
    <lineage>
        <taxon>Eukaryota</taxon>
        <taxon>Viridiplantae</taxon>
        <taxon>Streptophyta</taxon>
        <taxon>Embryophyta</taxon>
        <taxon>Tracheophyta</taxon>
        <taxon>Spermatophyta</taxon>
        <taxon>Magnoliopsida</taxon>
        <taxon>eudicotyledons</taxon>
        <taxon>Gunneridae</taxon>
        <taxon>Pentapetalae</taxon>
        <taxon>asterids</taxon>
        <taxon>campanulids</taxon>
        <taxon>Asterales</taxon>
        <taxon>Asteraceae</taxon>
        <taxon>Asteroideae</taxon>
        <taxon>Heliantheae alliance</taxon>
        <taxon>Heliantheae</taxon>
        <taxon>Helianthus</taxon>
    </lineage>
</organism>
<gene>
    <name evidence="1" type="ORF">HanXRQr2_Chr04g0165611</name>
</gene>
<dbReference type="Gramene" id="mRNA:HanXRQr2_Chr04g0165611">
    <property type="protein sequence ID" value="CDS:HanXRQr2_Chr04g0165611.1"/>
    <property type="gene ID" value="HanXRQr2_Chr04g0165611"/>
</dbReference>
<proteinExistence type="predicted"/>
<evidence type="ECO:0000313" key="2">
    <source>
        <dbReference type="Proteomes" id="UP000215914"/>
    </source>
</evidence>
<name>A0A9K3J811_HELAN</name>